<evidence type="ECO:0000313" key="2">
    <source>
        <dbReference type="Proteomes" id="UP000886998"/>
    </source>
</evidence>
<comment type="caution">
    <text evidence="1">The sequence shown here is derived from an EMBL/GenBank/DDBJ whole genome shotgun (WGS) entry which is preliminary data.</text>
</comment>
<dbReference type="OrthoDB" id="6433307at2759"/>
<dbReference type="AlphaFoldDB" id="A0A8X6WT57"/>
<proteinExistence type="predicted"/>
<sequence length="162" mass="18890">MVPQFAGAVRLVRTVRLTRHLLRMARVFRRLIQARRLFGMLHMMILRRRGPKFLKTNDICLKRLACEIFTKPEPKVDEDKDVHYDEFSSNSRQFNSNGIKIFFNMDSLVDDRYCKDRFRSCPLNSMQILKKIMSIKSIGNQLIPLLPSPNNGLGSTKISIFT</sequence>
<gene>
    <name evidence="1" type="ORF">TNIN_130721</name>
</gene>
<dbReference type="Proteomes" id="UP000886998">
    <property type="component" value="Unassembled WGS sequence"/>
</dbReference>
<dbReference type="EMBL" id="BMAV01002221">
    <property type="protein sequence ID" value="GFY41002.1"/>
    <property type="molecule type" value="Genomic_DNA"/>
</dbReference>
<accession>A0A8X6WT57</accession>
<keyword evidence="2" id="KW-1185">Reference proteome</keyword>
<reference evidence="1" key="1">
    <citation type="submission" date="2020-08" db="EMBL/GenBank/DDBJ databases">
        <title>Multicomponent nature underlies the extraordinary mechanical properties of spider dragline silk.</title>
        <authorList>
            <person name="Kono N."/>
            <person name="Nakamura H."/>
            <person name="Mori M."/>
            <person name="Yoshida Y."/>
            <person name="Ohtoshi R."/>
            <person name="Malay A.D."/>
            <person name="Moran D.A.P."/>
            <person name="Tomita M."/>
            <person name="Numata K."/>
            <person name="Arakawa K."/>
        </authorList>
    </citation>
    <scope>NUCLEOTIDE SEQUENCE</scope>
</reference>
<evidence type="ECO:0000313" key="1">
    <source>
        <dbReference type="EMBL" id="GFY41002.1"/>
    </source>
</evidence>
<protein>
    <submittedName>
        <fullName evidence="1">Uncharacterized protein</fullName>
    </submittedName>
</protein>
<name>A0A8X6WT57_9ARAC</name>
<organism evidence="1 2">
    <name type="scientific">Trichonephila inaurata madagascariensis</name>
    <dbReference type="NCBI Taxonomy" id="2747483"/>
    <lineage>
        <taxon>Eukaryota</taxon>
        <taxon>Metazoa</taxon>
        <taxon>Ecdysozoa</taxon>
        <taxon>Arthropoda</taxon>
        <taxon>Chelicerata</taxon>
        <taxon>Arachnida</taxon>
        <taxon>Araneae</taxon>
        <taxon>Araneomorphae</taxon>
        <taxon>Entelegynae</taxon>
        <taxon>Araneoidea</taxon>
        <taxon>Nephilidae</taxon>
        <taxon>Trichonephila</taxon>
        <taxon>Trichonephila inaurata</taxon>
    </lineage>
</organism>